<feature type="chain" id="PRO_5047036938" evidence="1">
    <location>
        <begin position="43"/>
        <end position="174"/>
    </location>
</feature>
<evidence type="ECO:0000256" key="1">
    <source>
        <dbReference type="SAM" id="SignalP"/>
    </source>
</evidence>
<organism evidence="2 3">
    <name type="scientific">Pandoraea commovens</name>
    <dbReference type="NCBI Taxonomy" id="2508289"/>
    <lineage>
        <taxon>Bacteria</taxon>
        <taxon>Pseudomonadati</taxon>
        <taxon>Pseudomonadota</taxon>
        <taxon>Betaproteobacteria</taxon>
        <taxon>Burkholderiales</taxon>
        <taxon>Burkholderiaceae</taxon>
        <taxon>Pandoraea</taxon>
    </lineage>
</organism>
<dbReference type="CDD" id="cd02236">
    <property type="entry name" value="cupin_CV2614-like"/>
    <property type="match status" value="1"/>
</dbReference>
<dbReference type="InterPro" id="IPR014710">
    <property type="entry name" value="RmlC-like_jellyroll"/>
</dbReference>
<name>A0ABY5QPN4_9BURK</name>
<dbReference type="RefSeq" id="WP_257959925.1">
    <property type="nucleotide sequence ID" value="NZ_CP102780.1"/>
</dbReference>
<evidence type="ECO:0000313" key="2">
    <source>
        <dbReference type="EMBL" id="UVA81743.1"/>
    </source>
</evidence>
<accession>A0ABY5QPN4</accession>
<protein>
    <submittedName>
        <fullName evidence="2">Cupin domain-containing protein</fullName>
    </submittedName>
</protein>
<reference evidence="2" key="1">
    <citation type="submission" date="2022-08" db="EMBL/GenBank/DDBJ databases">
        <title>Multi-unit outbreak of Pandoraea commovens among non-cystic fibrosis intensive care patients from 2019 to 2021 in Berlin, Germany.</title>
        <authorList>
            <person name="Menzel P."/>
        </authorList>
    </citation>
    <scope>NUCLEOTIDE SEQUENCE</scope>
    <source>
        <strain evidence="2">LB-19-202-79</strain>
    </source>
</reference>
<dbReference type="SUPFAM" id="SSF51182">
    <property type="entry name" value="RmlC-like cupins"/>
    <property type="match status" value="1"/>
</dbReference>
<sequence length="174" mass="18483">MTVNIAQPYNVYVRQRTLRKRTAAATALTAAFFLCGPTPGLADGHPKATQVSNTQTGVATETLLMTNTAWDGTPYRPYAVGAPAPTLMRITLAPHTVMDWHTHPAPIVGHLVAGTLIIERAEGGATRTFTAGDTIAELVDVPHRGRTGDTGAELLVFYARDAQQPLSTPAAVQP</sequence>
<gene>
    <name evidence="2" type="ORF">NTU39_12435</name>
</gene>
<dbReference type="InterPro" id="IPR011051">
    <property type="entry name" value="RmlC_Cupin_sf"/>
</dbReference>
<dbReference type="Gene3D" id="2.60.120.10">
    <property type="entry name" value="Jelly Rolls"/>
    <property type="match status" value="1"/>
</dbReference>
<dbReference type="Proteomes" id="UP001058980">
    <property type="component" value="Chromosome"/>
</dbReference>
<proteinExistence type="predicted"/>
<keyword evidence="1" id="KW-0732">Signal</keyword>
<dbReference type="EMBL" id="CP102780">
    <property type="protein sequence ID" value="UVA81743.1"/>
    <property type="molecule type" value="Genomic_DNA"/>
</dbReference>
<keyword evidence="3" id="KW-1185">Reference proteome</keyword>
<feature type="signal peptide" evidence="1">
    <location>
        <begin position="1"/>
        <end position="42"/>
    </location>
</feature>
<evidence type="ECO:0000313" key="3">
    <source>
        <dbReference type="Proteomes" id="UP001058980"/>
    </source>
</evidence>